<evidence type="ECO:0000256" key="2">
    <source>
        <dbReference type="ARBA" id="ARBA00007878"/>
    </source>
</evidence>
<evidence type="ECO:0000256" key="3">
    <source>
        <dbReference type="ARBA" id="ARBA00022490"/>
    </source>
</evidence>
<proteinExistence type="inferred from homology"/>
<dbReference type="SUPFAM" id="SSF51161">
    <property type="entry name" value="Trimeric LpxA-like enzymes"/>
    <property type="match status" value="1"/>
</dbReference>
<keyword evidence="3" id="KW-0963">Cytoplasm</keyword>
<dbReference type="InterPro" id="IPR056764">
    <property type="entry name" value="LbH_EIF2B3/5"/>
</dbReference>
<dbReference type="GO" id="GO:0050852">
    <property type="term" value="P:T cell receptor signaling pathway"/>
    <property type="evidence" value="ECO:0007669"/>
    <property type="project" value="Ensembl"/>
</dbReference>
<dbReference type="InterPro" id="IPR011004">
    <property type="entry name" value="Trimer_LpxA-like_sf"/>
</dbReference>
<dbReference type="GO" id="GO:0005085">
    <property type="term" value="F:guanyl-nucleotide exchange factor activity"/>
    <property type="evidence" value="ECO:0007669"/>
    <property type="project" value="Ensembl"/>
</dbReference>
<dbReference type="InterPro" id="IPR051960">
    <property type="entry name" value="eIF2B_gamma"/>
</dbReference>
<comment type="subcellular location">
    <subcellularLocation>
        <location evidence="1">Cytoplasm</location>
        <location evidence="1">Cytosol</location>
    </subcellularLocation>
</comment>
<dbReference type="PANTHER" id="PTHR45989">
    <property type="entry name" value="TRANSLATION INITIATION FACTOR EIF-2B SUBUNIT GAMMA"/>
    <property type="match status" value="1"/>
</dbReference>
<evidence type="ECO:0000259" key="8">
    <source>
        <dbReference type="Pfam" id="PF25084"/>
    </source>
</evidence>
<protein>
    <submittedName>
        <fullName evidence="9">Eukaryotic translation initiation factor 2B subunit gamma</fullName>
    </submittedName>
</protein>
<dbReference type="CDD" id="cd04652">
    <property type="entry name" value="LbH_eIF2B_gamma_C"/>
    <property type="match status" value="1"/>
</dbReference>
<dbReference type="GO" id="GO:0002183">
    <property type="term" value="P:cytoplasmic translational initiation"/>
    <property type="evidence" value="ECO:0007669"/>
    <property type="project" value="Ensembl"/>
</dbReference>
<dbReference type="STRING" id="9643.ENSUAMP00000022653"/>
<feature type="domain" description="EIF2B subunit epsilon/gamma LbH" evidence="8">
    <location>
        <begin position="205"/>
        <end position="292"/>
    </location>
</feature>
<reference evidence="10" key="1">
    <citation type="submission" date="2016-06" db="EMBL/GenBank/DDBJ databases">
        <title>De novo assembly and RNA-Seq shows season-dependent expression and editing in black bear kidneys.</title>
        <authorList>
            <person name="Korstanje R."/>
            <person name="Srivastava A."/>
            <person name="Sarsani V.K."/>
            <person name="Sheehan S.M."/>
            <person name="Seger R.L."/>
            <person name="Barter M.E."/>
            <person name="Lindqvist C."/>
            <person name="Brody L.C."/>
            <person name="Mullikin J.C."/>
        </authorList>
    </citation>
    <scope>NUCLEOTIDE SEQUENCE [LARGE SCALE GENOMIC DNA]</scope>
</reference>
<evidence type="ECO:0000256" key="6">
    <source>
        <dbReference type="ARBA" id="ARBA00046432"/>
    </source>
</evidence>
<dbReference type="FunFam" id="2.160.10.10:FF:000031">
    <property type="entry name" value="Translation initiation factor eIF-2B subunit gamma"/>
    <property type="match status" value="1"/>
</dbReference>
<comment type="subunit">
    <text evidence="6">Component of the translation initiation factor 2B (eIF2B) complex which is a heterodecamer of two sets of five different subunits: alpha, beta, gamma, delta and epsilon. Subunits alpha, beta and delta comprise a regulatory subcomplex and subunits epsilon and gamma comprise a catalytic subcomplex. Within the complex, the hexameric regulatory complex resides at the center, with the two heterodimeric catalytic subcomplexes bound on opposite sides.</text>
</comment>
<reference evidence="9" key="2">
    <citation type="submission" date="2025-08" db="UniProtKB">
        <authorList>
            <consortium name="Ensembl"/>
        </authorList>
    </citation>
    <scope>IDENTIFICATION</scope>
</reference>
<evidence type="ECO:0000256" key="4">
    <source>
        <dbReference type="ARBA" id="ARBA00022540"/>
    </source>
</evidence>
<feature type="chain" id="PRO_5019368717" evidence="7">
    <location>
        <begin position="16"/>
        <end position="319"/>
    </location>
</feature>
<dbReference type="PANTHER" id="PTHR45989:SF1">
    <property type="entry name" value="TRANSLATION INITIATION FACTOR EIF-2B SUBUNIT GAMMA"/>
    <property type="match status" value="1"/>
</dbReference>
<keyword evidence="7" id="KW-0732">Signal</keyword>
<dbReference type="Pfam" id="PF25084">
    <property type="entry name" value="LbH_EIF2B"/>
    <property type="match status" value="1"/>
</dbReference>
<dbReference type="Proteomes" id="UP000291022">
    <property type="component" value="Unassembled WGS sequence"/>
</dbReference>
<dbReference type="GO" id="GO:0008135">
    <property type="term" value="F:translation factor activity, RNA binding"/>
    <property type="evidence" value="ECO:0007669"/>
    <property type="project" value="Ensembl"/>
</dbReference>
<evidence type="ECO:0000313" key="9">
    <source>
        <dbReference type="Ensembl" id="ENSUAMP00000022653.1"/>
    </source>
</evidence>
<dbReference type="Ensembl" id="ENSUAMT00000025314.1">
    <property type="protein sequence ID" value="ENSUAMP00000022653.1"/>
    <property type="gene ID" value="ENSUAMG00000017786.1"/>
</dbReference>
<organism evidence="9 10">
    <name type="scientific">Ursus americanus</name>
    <name type="common">American black bear</name>
    <name type="synonym">Euarctos americanus</name>
    <dbReference type="NCBI Taxonomy" id="9643"/>
    <lineage>
        <taxon>Eukaryota</taxon>
        <taxon>Metazoa</taxon>
        <taxon>Chordata</taxon>
        <taxon>Craniata</taxon>
        <taxon>Vertebrata</taxon>
        <taxon>Euteleostomi</taxon>
        <taxon>Mammalia</taxon>
        <taxon>Eutheria</taxon>
        <taxon>Laurasiatheria</taxon>
        <taxon>Carnivora</taxon>
        <taxon>Caniformia</taxon>
        <taxon>Ursidae</taxon>
        <taxon>Ursus</taxon>
    </lineage>
</organism>
<dbReference type="Gene3D" id="2.160.10.10">
    <property type="entry name" value="Hexapeptide repeat proteins"/>
    <property type="match status" value="2"/>
</dbReference>
<keyword evidence="5" id="KW-0648">Protein biosynthesis</keyword>
<keyword evidence="10" id="KW-1185">Reference proteome</keyword>
<dbReference type="GO" id="GO:0005829">
    <property type="term" value="C:cytosol"/>
    <property type="evidence" value="ECO:0007669"/>
    <property type="project" value="UniProtKB-SubCell"/>
</dbReference>
<keyword evidence="4" id="KW-0396">Initiation factor</keyword>
<dbReference type="GO" id="GO:0014003">
    <property type="term" value="P:oligodendrocyte development"/>
    <property type="evidence" value="ECO:0007669"/>
    <property type="project" value="Ensembl"/>
</dbReference>
<reference evidence="9" key="3">
    <citation type="submission" date="2025-09" db="UniProtKB">
        <authorList>
            <consortium name="Ensembl"/>
        </authorList>
    </citation>
    <scope>IDENTIFICATION</scope>
</reference>
<comment type="similarity">
    <text evidence="2">Belongs to the eIF-2B gamma/epsilon subunits family.</text>
</comment>
<dbReference type="AlphaFoldDB" id="A0A452RTB3"/>
<evidence type="ECO:0000256" key="7">
    <source>
        <dbReference type="SAM" id="SignalP"/>
    </source>
</evidence>
<dbReference type="GeneTree" id="ENSGT00510000047486"/>
<dbReference type="OMA" id="EFSICAR"/>
<name>A0A452RTB3_URSAM</name>
<evidence type="ECO:0000256" key="5">
    <source>
        <dbReference type="ARBA" id="ARBA00022917"/>
    </source>
</evidence>
<accession>A0A452RTB3</accession>
<dbReference type="GO" id="GO:0005851">
    <property type="term" value="C:eukaryotic translation initiation factor 2B complex"/>
    <property type="evidence" value="ECO:0007669"/>
    <property type="project" value="Ensembl"/>
</dbReference>
<evidence type="ECO:0000313" key="10">
    <source>
        <dbReference type="Proteomes" id="UP000291022"/>
    </source>
</evidence>
<sequence>MIGISIFLPASPLLSFSCLFLLNKMTLDIIKPMLLDCEPLLSHCFCRHPRIHFHTGLVDAHLYCLKKYVVDFLMENKSITSIRSELIPYLIRKQFSSASSQQGQEEKEEDLKKKELKSLDIFSFIKEGNTLTFAPYDACWNICRGDRWEDLSKSQVRCYVHIMKEGLCSRVSTLGLYMEANRQVPKLLSVLCPEESLIHPSAQIVSKHLIGGESLIGPDTQVGEKSSIKHSVIGSSCVIRNRVTITSCLLMNSVTVEEGSNIQGSVICNNAVIEKGADIQNCLIGSGQRIEAKGKPNYNHRCHFLPSTIVQMVLGAGDD</sequence>
<gene>
    <name evidence="9" type="primary">EIF2B3</name>
</gene>
<evidence type="ECO:0000256" key="1">
    <source>
        <dbReference type="ARBA" id="ARBA00004514"/>
    </source>
</evidence>
<dbReference type="GO" id="GO:0003743">
    <property type="term" value="F:translation initiation factor activity"/>
    <property type="evidence" value="ECO:0007669"/>
    <property type="project" value="Ensembl"/>
</dbReference>
<feature type="signal peptide" evidence="7">
    <location>
        <begin position="1"/>
        <end position="15"/>
    </location>
</feature>